<feature type="transmembrane region" description="Helical" evidence="1">
    <location>
        <begin position="188"/>
        <end position="209"/>
    </location>
</feature>
<feature type="domain" description="Protein export membrane protein SecD/SecF C-terminal" evidence="2">
    <location>
        <begin position="137"/>
        <end position="289"/>
    </location>
</feature>
<organism evidence="3 4">
    <name type="scientific">Candidatus Caccopulliclostridium gallistercoris</name>
    <dbReference type="NCBI Taxonomy" id="2840719"/>
    <lineage>
        <taxon>Bacteria</taxon>
        <taxon>Bacillati</taxon>
        <taxon>Bacillota</taxon>
        <taxon>Clostridia</taxon>
        <taxon>Candidatus Caccopulliclostridium</taxon>
    </lineage>
</organism>
<keyword evidence="1" id="KW-0472">Membrane</keyword>
<keyword evidence="1" id="KW-0812">Transmembrane</keyword>
<reference evidence="3" key="2">
    <citation type="journal article" date="2021" name="PeerJ">
        <title>Extensive microbial diversity within the chicken gut microbiome revealed by metagenomics and culture.</title>
        <authorList>
            <person name="Gilroy R."/>
            <person name="Ravi A."/>
            <person name="Getino M."/>
            <person name="Pursley I."/>
            <person name="Horton D.L."/>
            <person name="Alikhan N.F."/>
            <person name="Baker D."/>
            <person name="Gharbi K."/>
            <person name="Hall N."/>
            <person name="Watson M."/>
            <person name="Adriaenssens E.M."/>
            <person name="Foster-Nyarko E."/>
            <person name="Jarju S."/>
            <person name="Secka A."/>
            <person name="Antonio M."/>
            <person name="Oren A."/>
            <person name="Chaudhuri R.R."/>
            <person name="La Ragione R."/>
            <person name="Hildebrand F."/>
            <person name="Pallen M.J."/>
        </authorList>
    </citation>
    <scope>NUCLEOTIDE SEQUENCE</scope>
    <source>
        <strain evidence="3">CHK186-9395</strain>
    </source>
</reference>
<dbReference type="AlphaFoldDB" id="A0A9D1NEM5"/>
<evidence type="ECO:0000256" key="1">
    <source>
        <dbReference type="SAM" id="Phobius"/>
    </source>
</evidence>
<protein>
    <recommendedName>
        <fullName evidence="2">Protein export membrane protein SecD/SecF C-terminal domain-containing protein</fullName>
    </recommendedName>
</protein>
<dbReference type="EMBL" id="DVOJ01000014">
    <property type="protein sequence ID" value="HIV01650.1"/>
    <property type="molecule type" value="Genomic_DNA"/>
</dbReference>
<feature type="transmembrane region" description="Helical" evidence="1">
    <location>
        <begin position="162"/>
        <end position="182"/>
    </location>
</feature>
<evidence type="ECO:0000259" key="2">
    <source>
        <dbReference type="Pfam" id="PF02355"/>
    </source>
</evidence>
<feature type="transmembrane region" description="Helical" evidence="1">
    <location>
        <begin position="265"/>
        <end position="288"/>
    </location>
</feature>
<gene>
    <name evidence="3" type="ORF">IAA62_03770</name>
</gene>
<comment type="caution">
    <text evidence="3">The sequence shown here is derived from an EMBL/GenBank/DDBJ whole genome shotgun (WGS) entry which is preliminary data.</text>
</comment>
<name>A0A9D1NEM5_9FIRM</name>
<dbReference type="SUPFAM" id="SSF82866">
    <property type="entry name" value="Multidrug efflux transporter AcrB transmembrane domain"/>
    <property type="match status" value="1"/>
</dbReference>
<dbReference type="InterPro" id="IPR048634">
    <property type="entry name" value="SecD_SecF_C"/>
</dbReference>
<accession>A0A9D1NEM5</accession>
<keyword evidence="1" id="KW-1133">Transmembrane helix</keyword>
<dbReference type="Proteomes" id="UP000886861">
    <property type="component" value="Unassembled WGS sequence"/>
</dbReference>
<dbReference type="Gene3D" id="1.20.1640.10">
    <property type="entry name" value="Multidrug efflux transporter AcrB transmembrane domain"/>
    <property type="match status" value="1"/>
</dbReference>
<feature type="transmembrane region" description="Helical" evidence="1">
    <location>
        <begin position="133"/>
        <end position="155"/>
    </location>
</feature>
<evidence type="ECO:0000313" key="4">
    <source>
        <dbReference type="Proteomes" id="UP000886861"/>
    </source>
</evidence>
<evidence type="ECO:0000313" key="3">
    <source>
        <dbReference type="EMBL" id="HIV01650.1"/>
    </source>
</evidence>
<sequence length="306" mass="33931">MKSNFWLRIIAPALILVLGIVLYFTVGFNKSLELSGYHLIEVNIQETEISEAVDKINTVLENKDLDIKDYYLEKDGYGDVIAIKFTTNSENATELENTIQSELMASFGYDANSLIEETFVKVSGFIAPESMSLTFAGCGLAILIGLVGIFVYVALRHSVANAFSIVLSVILDTLLMISLTLICRLPITTHYGIAIVGTAIFSIILNTLFYSKLVENSKEEALNKATNEEVIKVTQQNFAHTLILIALTCLIAIGAFAFYNLSTSISLALGFIAAVYTSQLFVPHLWAMAYRKRIKVKKENKEEIKE</sequence>
<proteinExistence type="predicted"/>
<feature type="transmembrane region" description="Helical" evidence="1">
    <location>
        <begin position="238"/>
        <end position="259"/>
    </location>
</feature>
<dbReference type="Pfam" id="PF02355">
    <property type="entry name" value="SecD_SecF_C"/>
    <property type="match status" value="1"/>
</dbReference>
<reference evidence="3" key="1">
    <citation type="submission" date="2020-10" db="EMBL/GenBank/DDBJ databases">
        <authorList>
            <person name="Gilroy R."/>
        </authorList>
    </citation>
    <scope>NUCLEOTIDE SEQUENCE</scope>
    <source>
        <strain evidence="3">CHK186-9395</strain>
    </source>
</reference>
<feature type="transmembrane region" description="Helical" evidence="1">
    <location>
        <begin position="5"/>
        <end position="26"/>
    </location>
</feature>